<organism evidence="1 2">
    <name type="scientific">Stylosanthes scabra</name>
    <dbReference type="NCBI Taxonomy" id="79078"/>
    <lineage>
        <taxon>Eukaryota</taxon>
        <taxon>Viridiplantae</taxon>
        <taxon>Streptophyta</taxon>
        <taxon>Embryophyta</taxon>
        <taxon>Tracheophyta</taxon>
        <taxon>Spermatophyta</taxon>
        <taxon>Magnoliopsida</taxon>
        <taxon>eudicotyledons</taxon>
        <taxon>Gunneridae</taxon>
        <taxon>Pentapetalae</taxon>
        <taxon>rosids</taxon>
        <taxon>fabids</taxon>
        <taxon>Fabales</taxon>
        <taxon>Fabaceae</taxon>
        <taxon>Papilionoideae</taxon>
        <taxon>50 kb inversion clade</taxon>
        <taxon>dalbergioids sensu lato</taxon>
        <taxon>Dalbergieae</taxon>
        <taxon>Pterocarpus clade</taxon>
        <taxon>Stylosanthes</taxon>
    </lineage>
</organism>
<reference evidence="1 2" key="1">
    <citation type="journal article" date="2023" name="Plants (Basel)">
        <title>Bridging the Gap: Combining Genomics and Transcriptomics Approaches to Understand Stylosanthes scabra, an Orphan Legume from the Brazilian Caatinga.</title>
        <authorList>
            <person name="Ferreira-Neto J.R.C."/>
            <person name="da Silva M.D."/>
            <person name="Binneck E."/>
            <person name="de Melo N.F."/>
            <person name="da Silva R.H."/>
            <person name="de Melo A.L.T.M."/>
            <person name="Pandolfi V."/>
            <person name="Bustamante F.O."/>
            <person name="Brasileiro-Vidal A.C."/>
            <person name="Benko-Iseppon A.M."/>
        </authorList>
    </citation>
    <scope>NUCLEOTIDE SEQUENCE [LARGE SCALE GENOMIC DNA]</scope>
    <source>
        <tissue evidence="1">Leaves</tissue>
    </source>
</reference>
<name>A0ABU6QUT5_9FABA</name>
<dbReference type="EMBL" id="JASCZI010001619">
    <property type="protein sequence ID" value="MED6115251.1"/>
    <property type="molecule type" value="Genomic_DNA"/>
</dbReference>
<feature type="non-terminal residue" evidence="1">
    <location>
        <position position="93"/>
    </location>
</feature>
<evidence type="ECO:0000313" key="2">
    <source>
        <dbReference type="Proteomes" id="UP001341840"/>
    </source>
</evidence>
<evidence type="ECO:0000313" key="1">
    <source>
        <dbReference type="EMBL" id="MED6115251.1"/>
    </source>
</evidence>
<gene>
    <name evidence="1" type="ORF">PIB30_088663</name>
</gene>
<protein>
    <submittedName>
        <fullName evidence="1">Uncharacterized protein</fullName>
    </submittedName>
</protein>
<proteinExistence type="predicted"/>
<keyword evidence="2" id="KW-1185">Reference proteome</keyword>
<sequence length="93" mass="10123">MQLTIAPETGAKVTGSSPTFKIRKWSAKSTQKGGMGCFSVAATFARKEPCLDLFRVIVECGKTTNTNVAAEELDAQAPRIMPRVTPRRPKSRP</sequence>
<comment type="caution">
    <text evidence="1">The sequence shown here is derived from an EMBL/GenBank/DDBJ whole genome shotgun (WGS) entry which is preliminary data.</text>
</comment>
<accession>A0ABU6QUT5</accession>
<dbReference type="Proteomes" id="UP001341840">
    <property type="component" value="Unassembled WGS sequence"/>
</dbReference>